<organism evidence="1 2">
    <name type="scientific">Rhodopirellula baltica SWK14</name>
    <dbReference type="NCBI Taxonomy" id="993516"/>
    <lineage>
        <taxon>Bacteria</taxon>
        <taxon>Pseudomonadati</taxon>
        <taxon>Planctomycetota</taxon>
        <taxon>Planctomycetia</taxon>
        <taxon>Pirellulales</taxon>
        <taxon>Pirellulaceae</taxon>
        <taxon>Rhodopirellula</taxon>
    </lineage>
</organism>
<dbReference type="PATRIC" id="fig|993516.3.peg.4287"/>
<name>L7CE04_RHOBT</name>
<dbReference type="InterPro" id="IPR036249">
    <property type="entry name" value="Thioredoxin-like_sf"/>
</dbReference>
<evidence type="ECO:0000313" key="2">
    <source>
        <dbReference type="Proteomes" id="UP000010959"/>
    </source>
</evidence>
<reference evidence="1 2" key="1">
    <citation type="journal article" date="2013" name="Mar. Genomics">
        <title>Expression of sulfatases in Rhodopirellula baltica and the diversity of sulfatases in the genus Rhodopirellula.</title>
        <authorList>
            <person name="Wegner C.E."/>
            <person name="Richter-Heitmann T."/>
            <person name="Klindworth A."/>
            <person name="Klockow C."/>
            <person name="Richter M."/>
            <person name="Achstetter T."/>
            <person name="Glockner F.O."/>
            <person name="Harder J."/>
        </authorList>
    </citation>
    <scope>NUCLEOTIDE SEQUENCE [LARGE SCALE GENOMIC DNA]</scope>
    <source>
        <strain evidence="1 2">SWK14</strain>
    </source>
</reference>
<gene>
    <name evidence="1" type="ORF">RBSWK_04004</name>
</gene>
<dbReference type="SUPFAM" id="SSF52833">
    <property type="entry name" value="Thioredoxin-like"/>
    <property type="match status" value="1"/>
</dbReference>
<sequence length="520" mass="57434">MIHPGESNQSFTIPCTGALIPAVETVLLRSSNKRHAAKQKGTEVKSDASTQLTPVPFLPETDSRRFVMEGMQAVLRAAQFQCKTLMRVSERDSLTYLVRLLNFKDGFDQFISAQSQKIVISHAIGYASPASAHLRLMSFASSTGDPSMYIRICVALFIAFASGSVKAEENSKEAPVVLLAYSVDDFPIWRTGQDGKVAFDATILTSLIRSCCSDESWRHESARILPIKQDDGSAIVVAQTMSNHKRIQSALQQISAFAYDDVDKRLRKSLRDSVALNKRVLLVEASPNSQLTQLIFGASTGQEDIERLAVVNSYVVHCIGDSQRNQFFRSGLHSEIERGYRLTVLEQDGSIRKTLTDDELVERGTVNAKVVQQFLSANALSVPDAIQALEDAKQVATQEGKNILVQMSGPDCGPCIRLSRYLADHHELFSREYVHLHLDSRSPHRGELIEELHVKFKGVPWMVIVSGEGEIIATSDADSGNIGFPAGEKSQAHFRAMLERSSQLSPEELDLLITDLNSVE</sequence>
<dbReference type="Proteomes" id="UP000010959">
    <property type="component" value="Unassembled WGS sequence"/>
</dbReference>
<comment type="caution">
    <text evidence="1">The sequence shown here is derived from an EMBL/GenBank/DDBJ whole genome shotgun (WGS) entry which is preliminary data.</text>
</comment>
<dbReference type="EMBL" id="AMWG01000112">
    <property type="protein sequence ID" value="ELP32070.1"/>
    <property type="molecule type" value="Genomic_DNA"/>
</dbReference>
<proteinExistence type="predicted"/>
<protein>
    <recommendedName>
        <fullName evidence="3">Thioredoxin domain-containing protein</fullName>
    </recommendedName>
</protein>
<accession>L7CE04</accession>
<dbReference type="Pfam" id="PF13899">
    <property type="entry name" value="Thioredoxin_7"/>
    <property type="match status" value="1"/>
</dbReference>
<evidence type="ECO:0008006" key="3">
    <source>
        <dbReference type="Google" id="ProtNLM"/>
    </source>
</evidence>
<evidence type="ECO:0000313" key="1">
    <source>
        <dbReference type="EMBL" id="ELP32070.1"/>
    </source>
</evidence>
<dbReference type="AlphaFoldDB" id="L7CE04"/>
<dbReference type="Gene3D" id="3.40.30.10">
    <property type="entry name" value="Glutaredoxin"/>
    <property type="match status" value="1"/>
</dbReference>